<evidence type="ECO:0000256" key="2">
    <source>
        <dbReference type="SAM" id="SignalP"/>
    </source>
</evidence>
<evidence type="ECO:0000313" key="4">
    <source>
        <dbReference type="Proteomes" id="UP000064967"/>
    </source>
</evidence>
<feature type="compositionally biased region" description="Low complexity" evidence="1">
    <location>
        <begin position="29"/>
        <end position="57"/>
    </location>
</feature>
<feature type="region of interest" description="Disordered" evidence="1">
    <location>
        <begin position="24"/>
        <end position="62"/>
    </location>
</feature>
<keyword evidence="2" id="KW-0732">Signal</keyword>
<accession>A0A0K1Q224</accession>
<evidence type="ECO:0000256" key="1">
    <source>
        <dbReference type="SAM" id="MobiDB-lite"/>
    </source>
</evidence>
<dbReference type="PROSITE" id="PS50012">
    <property type="entry name" value="RCC1_3"/>
    <property type="match status" value="5"/>
</dbReference>
<organism evidence="3 4">
    <name type="scientific">Labilithrix luteola</name>
    <dbReference type="NCBI Taxonomy" id="1391654"/>
    <lineage>
        <taxon>Bacteria</taxon>
        <taxon>Pseudomonadati</taxon>
        <taxon>Myxococcota</taxon>
        <taxon>Polyangia</taxon>
        <taxon>Polyangiales</taxon>
        <taxon>Labilitrichaceae</taxon>
        <taxon>Labilithrix</taxon>
    </lineage>
</organism>
<protein>
    <submittedName>
        <fullName evidence="3">Regulator of chromosome condensation RCC1</fullName>
    </submittedName>
</protein>
<dbReference type="KEGG" id="llu:AKJ09_06502"/>
<sequence>MRKRFLCCLVLVAALATTAFACSSEESGDGVPARGVGDAGVVDSSGDDVTTGDAATDGDAREADDPFVVPDLAVVCETNPCVTSIAGGSDSFCAVFQDGRVACWGANDSGQLGADPMNGVVTRPLVVSGISGVTHVGITSDNACARTSDGSVYCWGSADLVRAGVLPDTAEGLPPFGAVPSPTKQDAVPSSSTLSLGSRYACVTTTDGSLSCWGTNEYRELGRGASEPWTMAAPAKASLLGRPVSSVVAGVGRTFALDANGNVMSWGANTAFGSENFMLGRDTSEDPNEKPMLVPLLSGVRSIATTFWHSCAVAGRFVECWGANSNGQLGRGSFEDLAYLPGKSIAGDVADDEMDASTSEHDIPASIATSPLNTCAVFASGRVYCWGNTGVTGILGPSVKPNTIRPVPTRIDGFGGAVVSLAAGSNTMCALLRSGAVECWGTNDRGQLGLGTADSQPHPTPSRVSFSQ</sequence>
<dbReference type="Pfam" id="PF13540">
    <property type="entry name" value="RCC1_2"/>
    <property type="match status" value="4"/>
</dbReference>
<feature type="compositionally biased region" description="Polar residues" evidence="1">
    <location>
        <begin position="453"/>
        <end position="468"/>
    </location>
</feature>
<dbReference type="PROSITE" id="PS51257">
    <property type="entry name" value="PROKAR_LIPOPROTEIN"/>
    <property type="match status" value="1"/>
</dbReference>
<name>A0A0K1Q224_9BACT</name>
<dbReference type="InterPro" id="IPR000408">
    <property type="entry name" value="Reg_chr_condens"/>
</dbReference>
<evidence type="ECO:0000313" key="3">
    <source>
        <dbReference type="EMBL" id="AKU99838.1"/>
    </source>
</evidence>
<dbReference type="SUPFAM" id="SSF50985">
    <property type="entry name" value="RCC1/BLIP-II"/>
    <property type="match status" value="2"/>
</dbReference>
<feature type="signal peptide" evidence="2">
    <location>
        <begin position="1"/>
        <end position="21"/>
    </location>
</feature>
<reference evidence="3 4" key="1">
    <citation type="submission" date="2015-08" db="EMBL/GenBank/DDBJ databases">
        <authorList>
            <person name="Babu N.S."/>
            <person name="Beckwith C.J."/>
            <person name="Beseler K.G."/>
            <person name="Brison A."/>
            <person name="Carone J.V."/>
            <person name="Caskin T.P."/>
            <person name="Diamond M."/>
            <person name="Durham M.E."/>
            <person name="Foxe J.M."/>
            <person name="Go M."/>
            <person name="Henderson B.A."/>
            <person name="Jones I.B."/>
            <person name="McGettigan J.A."/>
            <person name="Micheletti S.J."/>
            <person name="Nasrallah M.E."/>
            <person name="Ortiz D."/>
            <person name="Piller C.R."/>
            <person name="Privatt S.R."/>
            <person name="Schneider S.L."/>
            <person name="Sharp S."/>
            <person name="Smith T.C."/>
            <person name="Stanton J.D."/>
            <person name="Ullery H.E."/>
            <person name="Wilson R.J."/>
            <person name="Serrano M.G."/>
            <person name="Buck G."/>
            <person name="Lee V."/>
            <person name="Wang Y."/>
            <person name="Carvalho R."/>
            <person name="Voegtly L."/>
            <person name="Shi R."/>
            <person name="Duckworth R."/>
            <person name="Johnson A."/>
            <person name="Loviza R."/>
            <person name="Walstead R."/>
            <person name="Shah Z."/>
            <person name="Kiflezghi M."/>
            <person name="Wade K."/>
            <person name="Ball S.L."/>
            <person name="Bradley K.W."/>
            <person name="Asai D.J."/>
            <person name="Bowman C.A."/>
            <person name="Russell D.A."/>
            <person name="Pope W.H."/>
            <person name="Jacobs-Sera D."/>
            <person name="Hendrix R.W."/>
            <person name="Hatfull G.F."/>
        </authorList>
    </citation>
    <scope>NUCLEOTIDE SEQUENCE [LARGE SCALE GENOMIC DNA]</scope>
    <source>
        <strain evidence="3 4">DSM 27648</strain>
    </source>
</reference>
<dbReference type="PRINTS" id="PR00633">
    <property type="entry name" value="RCCNDNSATION"/>
</dbReference>
<keyword evidence="4" id="KW-1185">Reference proteome</keyword>
<dbReference type="RefSeq" id="WP_169927974.1">
    <property type="nucleotide sequence ID" value="NZ_CP012333.1"/>
</dbReference>
<dbReference type="Proteomes" id="UP000064967">
    <property type="component" value="Chromosome"/>
</dbReference>
<dbReference type="InterPro" id="IPR051553">
    <property type="entry name" value="Ran_GTPase-activating"/>
</dbReference>
<dbReference type="InterPro" id="IPR009091">
    <property type="entry name" value="RCC1/BLIP-II"/>
</dbReference>
<dbReference type="EMBL" id="CP012333">
    <property type="protein sequence ID" value="AKU99838.1"/>
    <property type="molecule type" value="Genomic_DNA"/>
</dbReference>
<proteinExistence type="predicted"/>
<feature type="region of interest" description="Disordered" evidence="1">
    <location>
        <begin position="448"/>
        <end position="468"/>
    </location>
</feature>
<gene>
    <name evidence="3" type="ORF">AKJ09_06502</name>
</gene>
<feature type="chain" id="PRO_5005466748" evidence="2">
    <location>
        <begin position="22"/>
        <end position="468"/>
    </location>
</feature>
<dbReference type="PANTHER" id="PTHR45982">
    <property type="entry name" value="REGULATOR OF CHROMOSOME CONDENSATION"/>
    <property type="match status" value="1"/>
</dbReference>
<dbReference type="STRING" id="1391654.AKJ09_06502"/>
<dbReference type="PANTHER" id="PTHR45982:SF1">
    <property type="entry name" value="REGULATOR OF CHROMOSOME CONDENSATION"/>
    <property type="match status" value="1"/>
</dbReference>
<dbReference type="AlphaFoldDB" id="A0A0K1Q224"/>
<dbReference type="Gene3D" id="2.130.10.30">
    <property type="entry name" value="Regulator of chromosome condensation 1/beta-lactamase-inhibitor protein II"/>
    <property type="match status" value="2"/>
</dbReference>